<keyword evidence="1" id="KW-0812">Transmembrane</keyword>
<dbReference type="EMBL" id="PXOG01000011">
    <property type="protein sequence ID" value="RGP81452.1"/>
    <property type="molecule type" value="Genomic_DNA"/>
</dbReference>
<dbReference type="Proteomes" id="UP000266234">
    <property type="component" value="Unassembled WGS sequence"/>
</dbReference>
<evidence type="ECO:0000313" key="2">
    <source>
        <dbReference type="EMBL" id="RGP81452.1"/>
    </source>
</evidence>
<comment type="caution">
    <text evidence="2">The sequence shown here is derived from an EMBL/GenBank/DDBJ whole genome shotgun (WGS) entry which is preliminary data.</text>
</comment>
<keyword evidence="1" id="KW-1133">Transmembrane helix</keyword>
<reference evidence="2 3" key="1">
    <citation type="journal article" date="2018" name="PLoS Pathog.">
        <title>Evolution of structural diversity of trichothecenes, a family of toxins produced by plant pathogenic and entomopathogenic fungi.</title>
        <authorList>
            <person name="Proctor R.H."/>
            <person name="McCormick S.P."/>
            <person name="Kim H.S."/>
            <person name="Cardoza R.E."/>
            <person name="Stanley A.M."/>
            <person name="Lindo L."/>
            <person name="Kelly A."/>
            <person name="Brown D.W."/>
            <person name="Lee T."/>
            <person name="Vaughan M.M."/>
            <person name="Alexander N.J."/>
            <person name="Busman M."/>
            <person name="Gutierrez S."/>
        </authorList>
    </citation>
    <scope>NUCLEOTIDE SEQUENCE [LARGE SCALE GENOMIC DNA]</scope>
    <source>
        <strain evidence="2 3">NRRL 20695</strain>
    </source>
</reference>
<protein>
    <submittedName>
        <fullName evidence="2">Uncharacterized protein</fullName>
    </submittedName>
</protein>
<dbReference type="OrthoDB" id="5428040at2759"/>
<feature type="transmembrane region" description="Helical" evidence="1">
    <location>
        <begin position="58"/>
        <end position="84"/>
    </location>
</feature>
<accession>A0A395TAW4</accession>
<evidence type="ECO:0000313" key="3">
    <source>
        <dbReference type="Proteomes" id="UP000266234"/>
    </source>
</evidence>
<feature type="transmembrane region" description="Helical" evidence="1">
    <location>
        <begin position="118"/>
        <end position="140"/>
    </location>
</feature>
<name>A0A395TAW4_9HYPO</name>
<feature type="transmembrane region" description="Helical" evidence="1">
    <location>
        <begin position="184"/>
        <end position="209"/>
    </location>
</feature>
<gene>
    <name evidence="2" type="ORF">FLONG3_597</name>
</gene>
<proteinExistence type="predicted"/>
<keyword evidence="1" id="KW-0472">Membrane</keyword>
<feature type="transmembrane region" description="Helical" evidence="1">
    <location>
        <begin position="645"/>
        <end position="670"/>
    </location>
</feature>
<organism evidence="2 3">
    <name type="scientific">Fusarium longipes</name>
    <dbReference type="NCBI Taxonomy" id="694270"/>
    <lineage>
        <taxon>Eukaryota</taxon>
        <taxon>Fungi</taxon>
        <taxon>Dikarya</taxon>
        <taxon>Ascomycota</taxon>
        <taxon>Pezizomycotina</taxon>
        <taxon>Sordariomycetes</taxon>
        <taxon>Hypocreomycetidae</taxon>
        <taxon>Hypocreales</taxon>
        <taxon>Nectriaceae</taxon>
        <taxon>Fusarium</taxon>
    </lineage>
</organism>
<keyword evidence="3" id="KW-1185">Reference proteome</keyword>
<evidence type="ECO:0000256" key="1">
    <source>
        <dbReference type="SAM" id="Phobius"/>
    </source>
</evidence>
<sequence>MAGYKAVHNLEAQACSTRQATEKSGQWNLDVSQTPTRSASTFIVPPRQPRIREWWRRIGLIGTIILSVGTGAILLSISLLVFLYQGADKARNRYPRSEFWDEIVFNEWSTRLVTICSAVIRVSMGFQIGFAAAAMAAVILETSGSRFVDIAMLSIQRAASSSAGPGSMIPTAWQHFIAGRGSGLLYLILLASSFIIALVSTLTSTIILFDFGQDQISAPITTRVTAVGFDTERIFPFNGISYWKSRPLAHWRFAETRPVKMETELRTDNAIDTGDIYRAMLPFDNAVDRTSLEFYEGPAVVVNQRTACFGPKFESTILRYQQSDSEVTSGLYLNASFTVENQTDFLGSSSNIPKNIICRVHNEWNTTLGHKVLPISLCSSPADTVSVKNGTKNPLSGWAYSFNSVLLINSGAVLNGLEPEYDAKLGQYSKVDVPSSLENLTFTGDGPWTVARTADGMDAFNATVCYISQNLPHRYNVTISGRAIKTEPESLYEWSDIATQGNGTSILQQLGVGYSPENTRDRDILDLEVHSEPEPWADPSNEARVQSAYALLWSTLVEYSLLGSWSFAGRVMTNSILAQFIWPTHPEHAAVVQNIIQQTGDPAQAVQALVFRFYQMLYYDWLPNYNPTRQVTTINAKSVLIPEQWTGLIVVLIIIVVHFVVTAATMYLFARRTTSSLLGNAWQAVSQMMSPETQDVIRAAGGEGMKDKEVAQLVKVAGRDDEAYIVSSGVDNGRTELRAR</sequence>
<dbReference type="AlphaFoldDB" id="A0A395TAW4"/>